<evidence type="ECO:0000313" key="3">
    <source>
        <dbReference type="Proteomes" id="UP001596516"/>
    </source>
</evidence>
<protein>
    <recommendedName>
        <fullName evidence="4">DUF1440 domain-containing protein</fullName>
    </recommendedName>
</protein>
<feature type="transmembrane region" description="Helical" evidence="1">
    <location>
        <begin position="67"/>
        <end position="88"/>
    </location>
</feature>
<comment type="caution">
    <text evidence="2">The sequence shown here is derived from an EMBL/GenBank/DDBJ whole genome shotgun (WGS) entry which is preliminary data.</text>
</comment>
<reference evidence="3" key="1">
    <citation type="journal article" date="2019" name="Int. J. Syst. Evol. Microbiol.">
        <title>The Global Catalogue of Microorganisms (GCM) 10K type strain sequencing project: providing services to taxonomists for standard genome sequencing and annotation.</title>
        <authorList>
            <consortium name="The Broad Institute Genomics Platform"/>
            <consortium name="The Broad Institute Genome Sequencing Center for Infectious Disease"/>
            <person name="Wu L."/>
            <person name="Ma J."/>
        </authorList>
    </citation>
    <scope>NUCLEOTIDE SEQUENCE [LARGE SCALE GENOMIC DNA]</scope>
    <source>
        <strain evidence="3">CGMCC 1.12750</strain>
    </source>
</reference>
<keyword evidence="1" id="KW-0812">Transmembrane</keyword>
<keyword evidence="1" id="KW-1133">Transmembrane helix</keyword>
<organism evidence="2 3">
    <name type="scientific">Plastorhodobacter daqingensis</name>
    <dbReference type="NCBI Taxonomy" id="1387281"/>
    <lineage>
        <taxon>Bacteria</taxon>
        <taxon>Pseudomonadati</taxon>
        <taxon>Pseudomonadota</taxon>
        <taxon>Alphaproteobacteria</taxon>
        <taxon>Rhodobacterales</taxon>
        <taxon>Paracoccaceae</taxon>
        <taxon>Plastorhodobacter</taxon>
    </lineage>
</organism>
<evidence type="ECO:0000256" key="1">
    <source>
        <dbReference type="SAM" id="Phobius"/>
    </source>
</evidence>
<keyword evidence="3" id="KW-1185">Reference proteome</keyword>
<name>A0ABW2UJQ6_9RHOB</name>
<accession>A0ABW2UJQ6</accession>
<feature type="transmembrane region" description="Helical" evidence="1">
    <location>
        <begin position="100"/>
        <end position="119"/>
    </location>
</feature>
<sequence>MNRLPYRLLQGAIAGTAATVAMTATARQLARRLPARDRYPLPPREIIGALRGEGRSVADPGRDEAGLANATLIAHALFGAATGALFALQQRRGAGTGAAYGVTVWTASYFGWVPASGLLKPAHRHPLRRNLLMIAAHLVWGGTLALGLRQIEGSVAGELRRGTEALPDLH</sequence>
<evidence type="ECO:0008006" key="4">
    <source>
        <dbReference type="Google" id="ProtNLM"/>
    </source>
</evidence>
<gene>
    <name evidence="2" type="ORF">ACFQXB_08775</name>
</gene>
<keyword evidence="1" id="KW-0472">Membrane</keyword>
<proteinExistence type="predicted"/>
<evidence type="ECO:0000313" key="2">
    <source>
        <dbReference type="EMBL" id="MFC7704285.1"/>
    </source>
</evidence>
<dbReference type="Proteomes" id="UP001596516">
    <property type="component" value="Unassembled WGS sequence"/>
</dbReference>
<dbReference type="EMBL" id="JBHTFQ010000004">
    <property type="protein sequence ID" value="MFC7704285.1"/>
    <property type="molecule type" value="Genomic_DNA"/>
</dbReference>
<dbReference type="RefSeq" id="WP_377402279.1">
    <property type="nucleotide sequence ID" value="NZ_JBHTFQ010000004.1"/>
</dbReference>